<evidence type="ECO:0000313" key="1">
    <source>
        <dbReference type="EMBL" id="EAA17583.1"/>
    </source>
</evidence>
<evidence type="ECO:0000313" key="2">
    <source>
        <dbReference type="Proteomes" id="UP000008553"/>
    </source>
</evidence>
<dbReference type="Proteomes" id="UP000008553">
    <property type="component" value="Unassembled WGS sequence"/>
</dbReference>
<dbReference type="PaxDb" id="73239-Q7RD78"/>
<sequence>MKIFYLSYSFHLIISPLFKHVKLISVSKLNQTRHINLEKILLLMSSILSPFTHTE</sequence>
<dbReference type="EMBL" id="AABL01001774">
    <property type="protein sequence ID" value="EAA17583.1"/>
    <property type="molecule type" value="Genomic_DNA"/>
</dbReference>
<protein>
    <submittedName>
        <fullName evidence="1">Uncharacterized protein</fullName>
    </submittedName>
</protein>
<keyword evidence="2" id="KW-1185">Reference proteome</keyword>
<organism evidence="1 2">
    <name type="scientific">Plasmodium yoelii yoelii</name>
    <dbReference type="NCBI Taxonomy" id="73239"/>
    <lineage>
        <taxon>Eukaryota</taxon>
        <taxon>Sar</taxon>
        <taxon>Alveolata</taxon>
        <taxon>Apicomplexa</taxon>
        <taxon>Aconoidasida</taxon>
        <taxon>Haemosporida</taxon>
        <taxon>Plasmodiidae</taxon>
        <taxon>Plasmodium</taxon>
        <taxon>Plasmodium (Vinckeia)</taxon>
    </lineage>
</organism>
<comment type="caution">
    <text evidence="1">The sequence shown here is derived from an EMBL/GenBank/DDBJ whole genome shotgun (WGS) entry which is preliminary data.</text>
</comment>
<dbReference type="AlphaFoldDB" id="Q7RD78"/>
<name>Q7RD78_PLAYO</name>
<reference evidence="1 2" key="1">
    <citation type="journal article" date="2002" name="Nature">
        <title>Genome sequence and comparative analysis of the model rodent malaria parasite Plasmodium yoelii yoelii.</title>
        <authorList>
            <person name="Carlton J.M."/>
            <person name="Angiuoli S.V."/>
            <person name="Suh B.B."/>
            <person name="Kooij T.W."/>
            <person name="Pertea M."/>
            <person name="Silva J.C."/>
            <person name="Ermolaeva M.D."/>
            <person name="Allen J.E."/>
            <person name="Selengut J.D."/>
            <person name="Koo H.L."/>
            <person name="Peterson J.D."/>
            <person name="Pop M."/>
            <person name="Kosack D.S."/>
            <person name="Shumway M.F."/>
            <person name="Bidwell S.L."/>
            <person name="Shallom S.J."/>
            <person name="van Aken S.E."/>
            <person name="Riedmuller S.B."/>
            <person name="Feldblyum T.V."/>
            <person name="Cho J.K."/>
            <person name="Quackenbush J."/>
            <person name="Sedegah M."/>
            <person name="Shoaibi A."/>
            <person name="Cummings L.M."/>
            <person name="Florens L."/>
            <person name="Yates J.R."/>
            <person name="Raine J.D."/>
            <person name="Sinden R.E."/>
            <person name="Harris M.A."/>
            <person name="Cunningham D.A."/>
            <person name="Preiser P.R."/>
            <person name="Bergman L.W."/>
            <person name="Vaidya A.B."/>
            <person name="van Lin L.H."/>
            <person name="Janse C.J."/>
            <person name="Waters A.P."/>
            <person name="Smith H.O."/>
            <person name="White O.R."/>
            <person name="Salzberg S.L."/>
            <person name="Venter J.C."/>
            <person name="Fraser C.M."/>
            <person name="Hoffman S.L."/>
            <person name="Gardner M.J."/>
            <person name="Carucci D.J."/>
        </authorList>
    </citation>
    <scope>NUCLEOTIDE SEQUENCE [LARGE SCALE GENOMIC DNA]</scope>
    <source>
        <strain evidence="1 2">17XNL</strain>
    </source>
</reference>
<gene>
    <name evidence="1" type="ORF">PY05546</name>
</gene>
<proteinExistence type="predicted"/>
<dbReference type="InParanoid" id="Q7RD78"/>
<accession>Q7RD78</accession>